<dbReference type="SMART" id="SM00912">
    <property type="entry name" value="Haemagg_act"/>
    <property type="match status" value="1"/>
</dbReference>
<dbReference type="RefSeq" id="WP_087143609.1">
    <property type="nucleotide sequence ID" value="NZ_FUKI01000110.1"/>
</dbReference>
<feature type="domain" description="Filamentous haemagglutinin FhaB/tRNA nuclease CdiA-like TPS" evidence="1">
    <location>
        <begin position="32"/>
        <end position="139"/>
    </location>
</feature>
<dbReference type="OrthoDB" id="5563402at2"/>
<organism evidence="2 3">
    <name type="scientific">Crenothrix polyspora</name>
    <dbReference type="NCBI Taxonomy" id="360316"/>
    <lineage>
        <taxon>Bacteria</taxon>
        <taxon>Pseudomonadati</taxon>
        <taxon>Pseudomonadota</taxon>
        <taxon>Gammaproteobacteria</taxon>
        <taxon>Methylococcales</taxon>
        <taxon>Crenotrichaceae</taxon>
        <taxon>Crenothrix</taxon>
    </lineage>
</organism>
<dbReference type="Gene3D" id="2.160.20.10">
    <property type="entry name" value="Single-stranded right-handed beta-helix, Pectin lyase-like"/>
    <property type="match status" value="3"/>
</dbReference>
<dbReference type="EMBL" id="FUKI01000110">
    <property type="protein sequence ID" value="SJM92907.1"/>
    <property type="molecule type" value="Genomic_DNA"/>
</dbReference>
<dbReference type="AlphaFoldDB" id="A0A1R4H9Q8"/>
<name>A0A1R4H9Q8_9GAMM</name>
<keyword evidence="3" id="KW-1185">Reference proteome</keyword>
<reference evidence="3" key="1">
    <citation type="submission" date="2017-02" db="EMBL/GenBank/DDBJ databases">
        <authorList>
            <person name="Daims H."/>
        </authorList>
    </citation>
    <scope>NUCLEOTIDE SEQUENCE [LARGE SCALE GENOMIC DNA]</scope>
</reference>
<dbReference type="Proteomes" id="UP000195667">
    <property type="component" value="Unassembled WGS sequence"/>
</dbReference>
<accession>A0A1R4H9Q8</accession>
<dbReference type="InterPro" id="IPR011050">
    <property type="entry name" value="Pectin_lyase_fold/virulence"/>
</dbReference>
<proteinExistence type="predicted"/>
<evidence type="ECO:0000259" key="1">
    <source>
        <dbReference type="SMART" id="SM00912"/>
    </source>
</evidence>
<dbReference type="SUPFAM" id="SSF51126">
    <property type="entry name" value="Pectin lyase-like"/>
    <property type="match status" value="1"/>
</dbReference>
<dbReference type="NCBIfam" id="TIGR01901">
    <property type="entry name" value="adhes_NPXG"/>
    <property type="match status" value="1"/>
</dbReference>
<dbReference type="Pfam" id="PF05860">
    <property type="entry name" value="TPS"/>
    <property type="match status" value="1"/>
</dbReference>
<dbReference type="InterPro" id="IPR012334">
    <property type="entry name" value="Pectin_lyas_fold"/>
</dbReference>
<gene>
    <name evidence="2" type="ORF">CRENPOLYSF1_350017</name>
</gene>
<evidence type="ECO:0000313" key="2">
    <source>
        <dbReference type="EMBL" id="SJM92907.1"/>
    </source>
</evidence>
<evidence type="ECO:0000313" key="3">
    <source>
        <dbReference type="Proteomes" id="UP000195667"/>
    </source>
</evidence>
<sequence length="932" mass="95760">MKTIAIITVGISCVITVTPCSAEVITDGSVGAKLNLQGPNFHIGQDLGALKGNNLFHSFDRFNLNQSQSATFTGNSAIKNVISRVTGGQLSNIDGTLKSEVGKAAFYFINPAGIVFGENAQVDVPGAFYASTAGKLQFADGAKFSALKPHGNTLSMAAPEAFGFLGKQTGNIKYNGAGDINEFGELSGALVFTSGATVQLSAANININNAIFSNKAIFSDSGKGTDLQLAAVGNTNQTIGVTTLPNHALHGNISLNNTILDASGHGKGRITIRAENLNAVNSSQVIVDNLSDKAMQPGQGININVIKATINNSEIGGDKLSLGDTGNIMVNTNNELTMINGGKISSVTINKSNAGNIDIKAGTLKIIGPETGIYSSNPLSSGGGKSGNIKIEALHELAITNDGIIQSDTEGNANAGSIDVKAGEVLIDGQNSETPATVTGINSLSNSVGDVGAVKVTVQNGLALINGGVISSDTNGKGNAGRIDVKAGTIKIDGKDKHFAGISAKTGLDSRGNAGDIVVTATNDLVITKGGEISSDTFANGHAGRVDVKAGSIRIDGQGTEYFTGISSDANDSNGNAGAVKVFAKNELAINNGGQVSSTTYTRGDAGEVNVNAGTILINDSKNSIFDTGILSASKLDGTGNPGAVKVTAIKMLFMNKGQISISSANFADNPLQKHLKLIVAAPYIELSNNSKITAESLGNIPTNPIQINTSRLSLNNSSIKTSANQGNGGSITINAKDWARLHNSQITTSVASKEKGNGGDITINSDVLVMDTGFIQANTNATKASGGKINLNTKQLVASSANLQTGVNTPLQFIANSGNNVIQAAAPDGVNGNITINAPQLNIVGALASLNTPQLDLSRVGHDPCSNTARQSTIKKLGKGGIPLFNKGQDGYTIDRLLAKTPNKNAQAKHPSQLATADNDCLPRQNARIKI</sequence>
<dbReference type="InterPro" id="IPR008638">
    <property type="entry name" value="FhaB/CdiA-like_TPS"/>
</dbReference>
<protein>
    <recommendedName>
        <fullName evidence="1">Filamentous haemagglutinin FhaB/tRNA nuclease CdiA-like TPS domain-containing protein</fullName>
    </recommendedName>
</protein>